<sequence>MAIFFFALEPLPFRWNRNGALGSCLDAFSLREPGSTSLENALSGQKKGAPTCAGAPQRSGHCRVCAQTVVLVAVPDETATGRRVTCCRRARCAR</sequence>
<evidence type="ECO:0000313" key="1">
    <source>
        <dbReference type="EMBL" id="MVT75692.1"/>
    </source>
</evidence>
<proteinExistence type="predicted"/>
<gene>
    <name evidence="1" type="ORF">GPL20_22055</name>
</gene>
<organism evidence="1 2">
    <name type="scientific">Bradyrhizobium cajani</name>
    <dbReference type="NCBI Taxonomy" id="1928661"/>
    <lineage>
        <taxon>Bacteria</taxon>
        <taxon>Pseudomonadati</taxon>
        <taxon>Pseudomonadota</taxon>
        <taxon>Alphaproteobacteria</taxon>
        <taxon>Hyphomicrobiales</taxon>
        <taxon>Nitrobacteraceae</taxon>
        <taxon>Bradyrhizobium</taxon>
    </lineage>
</organism>
<dbReference type="EMBL" id="WQNE01000019">
    <property type="protein sequence ID" value="MVT75692.1"/>
    <property type="molecule type" value="Genomic_DNA"/>
</dbReference>
<name>A0A844TJZ9_9BRAD</name>
<dbReference type="OrthoDB" id="8164098at2"/>
<reference evidence="1 2" key="1">
    <citation type="submission" date="2019-12" db="EMBL/GenBank/DDBJ databases">
        <title>Draft genome sequences Bradyrhizobium cajani AMBPC1010, Bradyrhizobium pachyrhizi AMBPC1040 and Bradyrhizobium yuanmingense ALSPC3051, three plant growth promoting strains isolated from nodules of Cajanus cajan L. in Dominican Republic.</title>
        <authorList>
            <person name="Flores-Felix J.D."/>
            <person name="Araujo J."/>
            <person name="Diaz-Alcantara C."/>
            <person name="Gonzalez-Andres F."/>
            <person name="Velazquez E."/>
        </authorList>
    </citation>
    <scope>NUCLEOTIDE SEQUENCE [LARGE SCALE GENOMIC DNA]</scope>
    <source>
        <strain evidence="1 2">1010</strain>
    </source>
</reference>
<comment type="caution">
    <text evidence="1">The sequence shown here is derived from an EMBL/GenBank/DDBJ whole genome shotgun (WGS) entry which is preliminary data.</text>
</comment>
<accession>A0A844TJZ9</accession>
<protein>
    <submittedName>
        <fullName evidence="1">Uncharacterized protein</fullName>
    </submittedName>
</protein>
<dbReference type="Proteomes" id="UP000449969">
    <property type="component" value="Unassembled WGS sequence"/>
</dbReference>
<evidence type="ECO:0000313" key="2">
    <source>
        <dbReference type="Proteomes" id="UP000449969"/>
    </source>
</evidence>
<keyword evidence="2" id="KW-1185">Reference proteome</keyword>
<dbReference type="AlphaFoldDB" id="A0A844TJZ9"/>